<dbReference type="AlphaFoldDB" id="A0A6A9V1L6"/>
<dbReference type="PANTHER" id="PTHR43110:SF1">
    <property type="entry name" value="THIOL PEROXIDASE"/>
    <property type="match status" value="1"/>
</dbReference>
<keyword evidence="1" id="KW-0560">Oxidoreductase</keyword>
<comment type="caution">
    <text evidence="5">The sequence shown here is derived from an EMBL/GenBank/DDBJ whole genome shotgun (WGS) entry which is preliminary data.</text>
</comment>
<sequence length="142" mass="15438">MLTNQHGEPVELDPLTADWTLLVFFPWAGTPVCGHELSALSERADAFAARGCRVLAVSCDSTYTQRAWADQLGLRLELVSDHWPHGELARAHDAFDAEQGCAHRVSVLLDAAGRPVWRDRTDPGTARDPQAPLAALDRLSGG</sequence>
<evidence type="ECO:0000313" key="6">
    <source>
        <dbReference type="Proteomes" id="UP000435304"/>
    </source>
</evidence>
<dbReference type="EMBL" id="WPCU01000010">
    <property type="protein sequence ID" value="MVA77460.1"/>
    <property type="molecule type" value="Genomic_DNA"/>
</dbReference>
<keyword evidence="3" id="KW-0676">Redox-active center</keyword>
<evidence type="ECO:0000256" key="3">
    <source>
        <dbReference type="ARBA" id="ARBA00023284"/>
    </source>
</evidence>
<dbReference type="Pfam" id="PF00578">
    <property type="entry name" value="AhpC-TSA"/>
    <property type="match status" value="1"/>
</dbReference>
<feature type="domain" description="Thioredoxin" evidence="4">
    <location>
        <begin position="1"/>
        <end position="141"/>
    </location>
</feature>
<dbReference type="GO" id="GO:0004601">
    <property type="term" value="F:peroxidase activity"/>
    <property type="evidence" value="ECO:0007669"/>
    <property type="project" value="UniProtKB-KW"/>
</dbReference>
<dbReference type="InterPro" id="IPR050455">
    <property type="entry name" value="Tpx_Peroxidase_subfamily"/>
</dbReference>
<reference evidence="5 6" key="1">
    <citation type="submission" date="2019-12" db="EMBL/GenBank/DDBJ databases">
        <title>Auraticoccus cholistani sp. nov., an actinomycete isolated from soil of Cholistan desert.</title>
        <authorList>
            <person name="Cheema M.T."/>
        </authorList>
    </citation>
    <scope>NUCLEOTIDE SEQUENCE [LARGE SCALE GENOMIC DNA]</scope>
    <source>
        <strain evidence="5 6">F435</strain>
    </source>
</reference>
<accession>A0A6A9V1L6</accession>
<evidence type="ECO:0000313" key="5">
    <source>
        <dbReference type="EMBL" id="MVA77460.1"/>
    </source>
</evidence>
<keyword evidence="2" id="KW-0049">Antioxidant</keyword>
<name>A0A6A9V1L6_9ACTN</name>
<dbReference type="InterPro" id="IPR013766">
    <property type="entry name" value="Thioredoxin_domain"/>
</dbReference>
<dbReference type="InterPro" id="IPR036249">
    <property type="entry name" value="Thioredoxin-like_sf"/>
</dbReference>
<dbReference type="SUPFAM" id="SSF52833">
    <property type="entry name" value="Thioredoxin-like"/>
    <property type="match status" value="1"/>
</dbReference>
<evidence type="ECO:0000256" key="1">
    <source>
        <dbReference type="ARBA" id="ARBA00022559"/>
    </source>
</evidence>
<evidence type="ECO:0000256" key="2">
    <source>
        <dbReference type="ARBA" id="ARBA00022862"/>
    </source>
</evidence>
<protein>
    <submittedName>
        <fullName evidence="5">Redoxin domain-containing protein</fullName>
    </submittedName>
</protein>
<dbReference type="InterPro" id="IPR000866">
    <property type="entry name" value="AhpC/TSA"/>
</dbReference>
<proteinExistence type="predicted"/>
<keyword evidence="6" id="KW-1185">Reference proteome</keyword>
<dbReference type="Gene3D" id="3.40.30.10">
    <property type="entry name" value="Glutaredoxin"/>
    <property type="match status" value="1"/>
</dbReference>
<organism evidence="5 6">
    <name type="scientific">Auraticoccus cholistanensis</name>
    <dbReference type="NCBI Taxonomy" id="2656650"/>
    <lineage>
        <taxon>Bacteria</taxon>
        <taxon>Bacillati</taxon>
        <taxon>Actinomycetota</taxon>
        <taxon>Actinomycetes</taxon>
        <taxon>Propionibacteriales</taxon>
        <taxon>Propionibacteriaceae</taxon>
        <taxon>Auraticoccus</taxon>
    </lineage>
</organism>
<gene>
    <name evidence="5" type="ORF">GC722_15745</name>
</gene>
<dbReference type="PANTHER" id="PTHR43110">
    <property type="entry name" value="THIOL PEROXIDASE"/>
    <property type="match status" value="1"/>
</dbReference>
<keyword evidence="1" id="KW-0575">Peroxidase</keyword>
<evidence type="ECO:0000259" key="4">
    <source>
        <dbReference type="PROSITE" id="PS51352"/>
    </source>
</evidence>
<dbReference type="PROSITE" id="PS51352">
    <property type="entry name" value="THIOREDOXIN_2"/>
    <property type="match status" value="1"/>
</dbReference>
<dbReference type="Proteomes" id="UP000435304">
    <property type="component" value="Unassembled WGS sequence"/>
</dbReference>